<dbReference type="Pfam" id="PF01569">
    <property type="entry name" value="PAP2"/>
    <property type="match status" value="1"/>
</dbReference>
<feature type="transmembrane region" description="Helical" evidence="7">
    <location>
        <begin position="225"/>
        <end position="244"/>
    </location>
</feature>
<organism evidence="9 10">
    <name type="scientific">Aspergillus cavernicola</name>
    <dbReference type="NCBI Taxonomy" id="176166"/>
    <lineage>
        <taxon>Eukaryota</taxon>
        <taxon>Fungi</taxon>
        <taxon>Dikarya</taxon>
        <taxon>Ascomycota</taxon>
        <taxon>Pezizomycotina</taxon>
        <taxon>Eurotiomycetes</taxon>
        <taxon>Eurotiomycetidae</taxon>
        <taxon>Eurotiales</taxon>
        <taxon>Aspergillaceae</taxon>
        <taxon>Aspergillus</taxon>
        <taxon>Aspergillus subgen. Nidulantes</taxon>
    </lineage>
</organism>
<name>A0ABR4HTI6_9EURO</name>
<evidence type="ECO:0000256" key="3">
    <source>
        <dbReference type="ARBA" id="ARBA00022692"/>
    </source>
</evidence>
<evidence type="ECO:0000313" key="9">
    <source>
        <dbReference type="EMBL" id="KAL2818806.1"/>
    </source>
</evidence>
<dbReference type="InterPro" id="IPR043216">
    <property type="entry name" value="PAP-like"/>
</dbReference>
<comment type="caution">
    <text evidence="9">The sequence shown here is derived from an EMBL/GenBank/DDBJ whole genome shotgun (WGS) entry which is preliminary data.</text>
</comment>
<dbReference type="PANTHER" id="PTHR10165:SF158">
    <property type="entry name" value="PAP2 DOMAIN PROTEIN (AFU_ORTHOLOGUE AFUA_4G08970)"/>
    <property type="match status" value="1"/>
</dbReference>
<evidence type="ECO:0000256" key="6">
    <source>
        <dbReference type="SAM" id="MobiDB-lite"/>
    </source>
</evidence>
<keyword evidence="5 7" id="KW-0472">Membrane</keyword>
<proteinExistence type="inferred from homology"/>
<feature type="region of interest" description="Disordered" evidence="6">
    <location>
        <begin position="301"/>
        <end position="340"/>
    </location>
</feature>
<dbReference type="Gene3D" id="1.20.144.10">
    <property type="entry name" value="Phosphatidic acid phosphatase type 2/haloperoxidase"/>
    <property type="match status" value="1"/>
</dbReference>
<evidence type="ECO:0000313" key="10">
    <source>
        <dbReference type="Proteomes" id="UP001610335"/>
    </source>
</evidence>
<dbReference type="Proteomes" id="UP001610335">
    <property type="component" value="Unassembled WGS sequence"/>
</dbReference>
<dbReference type="InterPro" id="IPR000326">
    <property type="entry name" value="PAP2/HPO"/>
</dbReference>
<feature type="compositionally biased region" description="Basic and acidic residues" evidence="6">
    <location>
        <begin position="318"/>
        <end position="327"/>
    </location>
</feature>
<gene>
    <name evidence="9" type="ORF">BDW59DRAFT_151858</name>
</gene>
<dbReference type="PANTHER" id="PTHR10165">
    <property type="entry name" value="LIPID PHOSPHATE PHOSPHATASE"/>
    <property type="match status" value="1"/>
</dbReference>
<evidence type="ECO:0000256" key="2">
    <source>
        <dbReference type="ARBA" id="ARBA00008816"/>
    </source>
</evidence>
<dbReference type="SUPFAM" id="SSF48317">
    <property type="entry name" value="Acid phosphatase/Vanadium-dependent haloperoxidase"/>
    <property type="match status" value="1"/>
</dbReference>
<sequence length="431" mass="48151">MDRLPSKLLFSKRRLRPRVVISYILDYVILVACVVGFYILDRIEPYHQHFSLQNISLQYPYAEHERISIVAAVACSGGGPLGIIAIYTLFVDGLFSHNKPFNSSSGKRKLTGPYRWKDRLWEFNCGFLGLVLSQAMTFVITQALKNACGKPRPDIIDRCQPRPGSQDPVPYGLSTSSICTGDPHLLKDGFRSWPSGHSSSSFAGLFYLSLWIGGKLHIMDNKGEVWKMFLVMFPCLGATLIAVSRIMDARHHPFDVITGSLLGIVVASISYRQYFPSLAEPWKKGRAYPIRSWGTAPTYPQASGYNNSTESTSALRNTEQERMHEPGFSENTEPVPHPAEYTPPHPYVTNIYSRRSHEEGWSSSSEEDVTNGYEMQQGYNRTQNPAMSGQLPTYEPGMAYQSQTQPMMPGTGPLHQEAAMAPASGTRSHEV</sequence>
<feature type="transmembrane region" description="Helical" evidence="7">
    <location>
        <begin position="20"/>
        <end position="40"/>
    </location>
</feature>
<keyword evidence="3 7" id="KW-0812">Transmembrane</keyword>
<feature type="domain" description="Phosphatidic acid phosphatase type 2/haloperoxidase" evidence="8">
    <location>
        <begin position="125"/>
        <end position="271"/>
    </location>
</feature>
<evidence type="ECO:0000259" key="8">
    <source>
        <dbReference type="SMART" id="SM00014"/>
    </source>
</evidence>
<protein>
    <submittedName>
        <fullName evidence="9">Phosphatidic acid phosphatase type 2/haloperoxidase</fullName>
    </submittedName>
</protein>
<evidence type="ECO:0000256" key="5">
    <source>
        <dbReference type="ARBA" id="ARBA00023136"/>
    </source>
</evidence>
<comment type="subcellular location">
    <subcellularLocation>
        <location evidence="1">Membrane</location>
        <topology evidence="1">Multi-pass membrane protein</topology>
    </subcellularLocation>
</comment>
<comment type="similarity">
    <text evidence="2">Belongs to the PA-phosphatase related phosphoesterase family.</text>
</comment>
<accession>A0ABR4HTI6</accession>
<dbReference type="SMART" id="SM00014">
    <property type="entry name" value="acidPPc"/>
    <property type="match status" value="1"/>
</dbReference>
<keyword evidence="4 7" id="KW-1133">Transmembrane helix</keyword>
<reference evidence="9 10" key="1">
    <citation type="submission" date="2024-07" db="EMBL/GenBank/DDBJ databases">
        <title>Section-level genome sequencing and comparative genomics of Aspergillus sections Usti and Cavernicolus.</title>
        <authorList>
            <consortium name="Lawrence Berkeley National Laboratory"/>
            <person name="Nybo J.L."/>
            <person name="Vesth T.C."/>
            <person name="Theobald S."/>
            <person name="Frisvad J.C."/>
            <person name="Larsen T.O."/>
            <person name="Kjaerboelling I."/>
            <person name="Rothschild-Mancinelli K."/>
            <person name="Lyhne E.K."/>
            <person name="Kogle M.E."/>
            <person name="Barry K."/>
            <person name="Clum A."/>
            <person name="Na H."/>
            <person name="Ledsgaard L."/>
            <person name="Lin J."/>
            <person name="Lipzen A."/>
            <person name="Kuo A."/>
            <person name="Riley R."/>
            <person name="Mondo S."/>
            <person name="LaButti K."/>
            <person name="Haridas S."/>
            <person name="Pangalinan J."/>
            <person name="Salamov A.A."/>
            <person name="Simmons B.A."/>
            <person name="Magnuson J.K."/>
            <person name="Chen J."/>
            <person name="Drula E."/>
            <person name="Henrissat B."/>
            <person name="Wiebenga A."/>
            <person name="Lubbers R.J."/>
            <person name="Gomes A.C."/>
            <person name="Makela M.R."/>
            <person name="Stajich J."/>
            <person name="Grigoriev I.V."/>
            <person name="Mortensen U.H."/>
            <person name="De vries R.P."/>
            <person name="Baker S.E."/>
            <person name="Andersen M.R."/>
        </authorList>
    </citation>
    <scope>NUCLEOTIDE SEQUENCE [LARGE SCALE GENOMIC DNA]</scope>
    <source>
        <strain evidence="9 10">CBS 600.67</strain>
    </source>
</reference>
<evidence type="ECO:0000256" key="7">
    <source>
        <dbReference type="SAM" id="Phobius"/>
    </source>
</evidence>
<evidence type="ECO:0000256" key="1">
    <source>
        <dbReference type="ARBA" id="ARBA00004141"/>
    </source>
</evidence>
<dbReference type="InterPro" id="IPR036938">
    <property type="entry name" value="PAP2/HPO_sf"/>
</dbReference>
<keyword evidence="10" id="KW-1185">Reference proteome</keyword>
<feature type="compositionally biased region" description="Polar residues" evidence="6">
    <location>
        <begin position="301"/>
        <end position="317"/>
    </location>
</feature>
<evidence type="ECO:0000256" key="4">
    <source>
        <dbReference type="ARBA" id="ARBA00022989"/>
    </source>
</evidence>
<dbReference type="EMBL" id="JBFXLS010000081">
    <property type="protein sequence ID" value="KAL2818806.1"/>
    <property type="molecule type" value="Genomic_DNA"/>
</dbReference>
<feature type="transmembrane region" description="Helical" evidence="7">
    <location>
        <begin position="67"/>
        <end position="90"/>
    </location>
</feature>
<dbReference type="CDD" id="cd03390">
    <property type="entry name" value="PAP2_containing_1_like"/>
    <property type="match status" value="1"/>
</dbReference>